<name>A0AAV1I4D2_9CHLO</name>
<dbReference type="GO" id="GO:0006890">
    <property type="term" value="P:retrograde vesicle-mediated transport, Golgi to endoplasmic reticulum"/>
    <property type="evidence" value="ECO:0007669"/>
    <property type="project" value="TreeGrafter"/>
</dbReference>
<proteinExistence type="inferred from homology"/>
<protein>
    <recommendedName>
        <fullName evidence="3">Conserved oligomeric Golgi complex subunit 7</fullName>
    </recommendedName>
    <alternativeName>
        <fullName evidence="8">Component of oligomeric Golgi complex 7</fullName>
    </alternativeName>
</protein>
<keyword evidence="6" id="KW-0333">Golgi apparatus</keyword>
<comment type="similarity">
    <text evidence="2">Belongs to the COG7 family.</text>
</comment>
<dbReference type="PANTHER" id="PTHR21443:SF0">
    <property type="entry name" value="CONSERVED OLIGOMERIC GOLGI COMPLEX SUBUNIT 7"/>
    <property type="match status" value="1"/>
</dbReference>
<evidence type="ECO:0000256" key="6">
    <source>
        <dbReference type="ARBA" id="ARBA00023034"/>
    </source>
</evidence>
<dbReference type="GO" id="GO:0007030">
    <property type="term" value="P:Golgi organization"/>
    <property type="evidence" value="ECO:0007669"/>
    <property type="project" value="TreeGrafter"/>
</dbReference>
<evidence type="ECO:0000256" key="1">
    <source>
        <dbReference type="ARBA" id="ARBA00004395"/>
    </source>
</evidence>
<dbReference type="Proteomes" id="UP001314263">
    <property type="component" value="Unassembled WGS sequence"/>
</dbReference>
<evidence type="ECO:0000256" key="7">
    <source>
        <dbReference type="ARBA" id="ARBA00023136"/>
    </source>
</evidence>
<dbReference type="Pfam" id="PF10191">
    <property type="entry name" value="COG7"/>
    <property type="match status" value="1"/>
</dbReference>
<evidence type="ECO:0000256" key="5">
    <source>
        <dbReference type="ARBA" id="ARBA00022927"/>
    </source>
</evidence>
<keyword evidence="5" id="KW-0653">Protein transport</keyword>
<comment type="caution">
    <text evidence="9">The sequence shown here is derived from an EMBL/GenBank/DDBJ whole genome shotgun (WGS) entry which is preliminary data.</text>
</comment>
<dbReference type="GO" id="GO:0017119">
    <property type="term" value="C:Golgi transport complex"/>
    <property type="evidence" value="ECO:0007669"/>
    <property type="project" value="InterPro"/>
</dbReference>
<dbReference type="AlphaFoldDB" id="A0AAV1I4D2"/>
<comment type="subcellular location">
    <subcellularLocation>
        <location evidence="1">Golgi apparatus membrane</location>
        <topology evidence="1">Peripheral membrane protein</topology>
    </subcellularLocation>
</comment>
<dbReference type="GO" id="GO:0000139">
    <property type="term" value="C:Golgi membrane"/>
    <property type="evidence" value="ECO:0007669"/>
    <property type="project" value="UniProtKB-SubCell"/>
</dbReference>
<reference evidence="9 10" key="1">
    <citation type="submission" date="2023-10" db="EMBL/GenBank/DDBJ databases">
        <authorList>
            <person name="Maclean D."/>
            <person name="Macfadyen A."/>
        </authorList>
    </citation>
    <scope>NUCLEOTIDE SEQUENCE [LARGE SCALE GENOMIC DNA]</scope>
</reference>
<accession>A0AAV1I4D2</accession>
<dbReference type="EMBL" id="CAUYUE010000006">
    <property type="protein sequence ID" value="CAK0779959.1"/>
    <property type="molecule type" value="Genomic_DNA"/>
</dbReference>
<organism evidence="9 10">
    <name type="scientific">Coccomyxa viridis</name>
    <dbReference type="NCBI Taxonomy" id="1274662"/>
    <lineage>
        <taxon>Eukaryota</taxon>
        <taxon>Viridiplantae</taxon>
        <taxon>Chlorophyta</taxon>
        <taxon>core chlorophytes</taxon>
        <taxon>Trebouxiophyceae</taxon>
        <taxon>Trebouxiophyceae incertae sedis</taxon>
        <taxon>Coccomyxaceae</taxon>
        <taxon>Coccomyxa</taxon>
    </lineage>
</organism>
<gene>
    <name evidence="9" type="ORF">CVIRNUC_004899</name>
</gene>
<dbReference type="InterPro" id="IPR019335">
    <property type="entry name" value="COG7"/>
</dbReference>
<keyword evidence="7" id="KW-0472">Membrane</keyword>
<keyword evidence="10" id="KW-1185">Reference proteome</keyword>
<evidence type="ECO:0000256" key="4">
    <source>
        <dbReference type="ARBA" id="ARBA00022448"/>
    </source>
</evidence>
<keyword evidence="4" id="KW-0813">Transport</keyword>
<evidence type="ECO:0000256" key="3">
    <source>
        <dbReference type="ARBA" id="ARBA00020984"/>
    </source>
</evidence>
<evidence type="ECO:0000256" key="8">
    <source>
        <dbReference type="ARBA" id="ARBA00031345"/>
    </source>
</evidence>
<dbReference type="GO" id="GO:0006886">
    <property type="term" value="P:intracellular protein transport"/>
    <property type="evidence" value="ECO:0007669"/>
    <property type="project" value="InterPro"/>
</dbReference>
<sequence length="727" mass="76956">MPPNIDLGEFSDEQFDHKRWINNATDSISATESMESFLMNLELRLHLAAEDVDAALEMDSARALQRIPAAVQEILHLRADATGLKGDIRTGLSTVSAAASTASINVAALAELDLAKSRMEAACSTLQQATELSAHFSRVKAVFAEGDLQRIAATLASIRQGLALVGNVPEFHGGAARLAALEERFNAMIEPAVSSALAARQGDRVADLAMLMASAGREHELEGLYIAARLPMFQGLWDGFEGRGFAAWLPSFYDAVLNAASSEARWCATALPDSHPQMLLQLLHALFSRIDKAFRTRLASALVQGGDKDGGVLVLLASMIAAAHTFVHRAAQLAAQAGAAVPVSLTAAVYPPFQSQLDRYGELEEVVLGESLAAVRLPDLEDDLDSSASSLSSFAATTESALSAALDRCRQATGLTGLPELQLVADEALARFAGRLQAALLDIRAKHVAASRGRTEGKDSPAVLQLLGVAKALLTNVASCEAAIRAAVAELKSLVDSAGASAGDALDPITFRLHAQEGRLLRQLQAFVGAEQPSFLPAFGQRAQDFQEGVQMLVYDVLMLKVHGSLDGLSSQPVWQQEDVSASSAGALPSFSAYPQQSVTAAGEYLMMLPQTLEGLLGSGEEMDDQMDSEWLDKVAAGAARVYVQELASIKRLSEVGSTQLAADLDYFCNVLAALGVALPPQLVTWQAAMTWDSADFKQSASAAIEEGSGDEDTLQAIAAARGLEMS</sequence>
<evidence type="ECO:0000313" key="9">
    <source>
        <dbReference type="EMBL" id="CAK0779959.1"/>
    </source>
</evidence>
<dbReference type="PANTHER" id="PTHR21443">
    <property type="entry name" value="CONSERVED OLIGOMERIC GOLGI COMPLEX COMPONENT 7"/>
    <property type="match status" value="1"/>
</dbReference>
<evidence type="ECO:0000313" key="10">
    <source>
        <dbReference type="Proteomes" id="UP001314263"/>
    </source>
</evidence>
<evidence type="ECO:0000256" key="2">
    <source>
        <dbReference type="ARBA" id="ARBA00005831"/>
    </source>
</evidence>